<keyword evidence="4" id="KW-1185">Reference proteome</keyword>
<feature type="chain" id="PRO_5046595843" evidence="2">
    <location>
        <begin position="21"/>
        <end position="196"/>
    </location>
</feature>
<dbReference type="Pfam" id="PF19765">
    <property type="entry name" value="DUF6252"/>
    <property type="match status" value="1"/>
</dbReference>
<name>A0ABV9T812_9BACT</name>
<dbReference type="Proteomes" id="UP001595818">
    <property type="component" value="Unassembled WGS sequence"/>
</dbReference>
<evidence type="ECO:0000256" key="1">
    <source>
        <dbReference type="SAM" id="MobiDB-lite"/>
    </source>
</evidence>
<proteinExistence type="predicted"/>
<feature type="region of interest" description="Disordered" evidence="1">
    <location>
        <begin position="125"/>
        <end position="145"/>
    </location>
</feature>
<dbReference type="InterPro" id="IPR046219">
    <property type="entry name" value="DUF6252"/>
</dbReference>
<evidence type="ECO:0000313" key="3">
    <source>
        <dbReference type="EMBL" id="MFC4874744.1"/>
    </source>
</evidence>
<comment type="caution">
    <text evidence="3">The sequence shown here is derived from an EMBL/GenBank/DDBJ whole genome shotgun (WGS) entry which is preliminary data.</text>
</comment>
<feature type="signal peptide" evidence="2">
    <location>
        <begin position="1"/>
        <end position="20"/>
    </location>
</feature>
<evidence type="ECO:0000256" key="2">
    <source>
        <dbReference type="SAM" id="SignalP"/>
    </source>
</evidence>
<dbReference type="PROSITE" id="PS51257">
    <property type="entry name" value="PROKAR_LIPOPROTEIN"/>
    <property type="match status" value="1"/>
</dbReference>
<evidence type="ECO:0000313" key="4">
    <source>
        <dbReference type="Proteomes" id="UP001595818"/>
    </source>
</evidence>
<organism evidence="3 4">
    <name type="scientific">Negadavirga shengliensis</name>
    <dbReference type="NCBI Taxonomy" id="1389218"/>
    <lineage>
        <taxon>Bacteria</taxon>
        <taxon>Pseudomonadati</taxon>
        <taxon>Bacteroidota</taxon>
        <taxon>Cytophagia</taxon>
        <taxon>Cytophagales</taxon>
        <taxon>Cyclobacteriaceae</taxon>
        <taxon>Negadavirga</taxon>
    </lineage>
</organism>
<gene>
    <name evidence="3" type="ORF">ACFPFU_23775</name>
</gene>
<reference evidence="4" key="1">
    <citation type="journal article" date="2019" name="Int. J. Syst. Evol. Microbiol.">
        <title>The Global Catalogue of Microorganisms (GCM) 10K type strain sequencing project: providing services to taxonomists for standard genome sequencing and annotation.</title>
        <authorList>
            <consortium name="The Broad Institute Genomics Platform"/>
            <consortium name="The Broad Institute Genome Sequencing Center for Infectious Disease"/>
            <person name="Wu L."/>
            <person name="Ma J."/>
        </authorList>
    </citation>
    <scope>NUCLEOTIDE SEQUENCE [LARGE SCALE GENOMIC DNA]</scope>
    <source>
        <strain evidence="4">CGMCC 4.7466</strain>
    </source>
</reference>
<keyword evidence="2" id="KW-0732">Signal</keyword>
<protein>
    <submittedName>
        <fullName evidence="3">DUF6252 family protein</fullName>
    </submittedName>
</protein>
<dbReference type="RefSeq" id="WP_377068892.1">
    <property type="nucleotide sequence ID" value="NZ_JBHSJJ010000022.1"/>
</dbReference>
<sequence length="196" mass="21703">MNYHQKSAFFLLLFVSFSLAGCLPFTDFTNEESEQVKVTCLVDGRPFEAVNGEGLFAVDFVRTELVDEETYFLLTVFGGELLDDGAALAVGFRLGGDNLADLQEGDTFDNWELDENDGAHKGVMGGVEQRPSANSDEHDFRASSNHTGDVSLTITSIDHVSKKISGEFHFTALDNENNVRVEISEGKFENIYWGKE</sequence>
<accession>A0ABV9T812</accession>
<dbReference type="EMBL" id="JBHSJJ010000022">
    <property type="protein sequence ID" value="MFC4874744.1"/>
    <property type="molecule type" value="Genomic_DNA"/>
</dbReference>